<comment type="caution">
    <text evidence="3">The sequence shown here is derived from an EMBL/GenBank/DDBJ whole genome shotgun (WGS) entry which is preliminary data.</text>
</comment>
<dbReference type="Proteomes" id="UP001239213">
    <property type="component" value="Unassembled WGS sequence"/>
</dbReference>
<feature type="compositionally biased region" description="Polar residues" evidence="1">
    <location>
        <begin position="118"/>
        <end position="127"/>
    </location>
</feature>
<keyword evidence="4" id="KW-1185">Reference proteome</keyword>
<evidence type="ECO:0000313" key="3">
    <source>
        <dbReference type="EMBL" id="KAK1494701.1"/>
    </source>
</evidence>
<proteinExistence type="predicted"/>
<accession>A0AAI9YBG0</accession>
<evidence type="ECO:0000256" key="2">
    <source>
        <dbReference type="SAM" id="Phobius"/>
    </source>
</evidence>
<keyword evidence="2" id="KW-1133">Transmembrane helix</keyword>
<dbReference type="AlphaFoldDB" id="A0AAI9YBG0"/>
<keyword evidence="2" id="KW-0472">Membrane</keyword>
<protein>
    <submittedName>
        <fullName evidence="3">Uncharacterized protein</fullName>
    </submittedName>
</protein>
<gene>
    <name evidence="3" type="ORF">CCUS01_13614</name>
</gene>
<organism evidence="3 4">
    <name type="scientific">Colletotrichum cuscutae</name>
    <dbReference type="NCBI Taxonomy" id="1209917"/>
    <lineage>
        <taxon>Eukaryota</taxon>
        <taxon>Fungi</taxon>
        <taxon>Dikarya</taxon>
        <taxon>Ascomycota</taxon>
        <taxon>Pezizomycotina</taxon>
        <taxon>Sordariomycetes</taxon>
        <taxon>Hypocreomycetidae</taxon>
        <taxon>Glomerellales</taxon>
        <taxon>Glomerellaceae</taxon>
        <taxon>Colletotrichum</taxon>
        <taxon>Colletotrichum acutatum species complex</taxon>
    </lineage>
</organism>
<evidence type="ECO:0000256" key="1">
    <source>
        <dbReference type="SAM" id="MobiDB-lite"/>
    </source>
</evidence>
<sequence>MTRVPGARIRLSAHCEPPNLVQIRAMGRLSPIRHQNLDEKRVNLGFWGWNGCLFIAYLLACAFSGLFSRLLHSLLLFLLSLSSLSLPPRNHLFPHSSANQNHKKSSSRVRETTHRRNATTSGGRPANQHSTAILFHTAGAFPCQDPTFGSAPGKSDELSPRCGWRDPTTWLGQGYQAQDHLTLDVVPSSRLSPLWLCPFSFPQYPFLLTGNSICQRWRIREQGCRVKTTMPFIAFPVRYPALNKNQEIPYISLSNPPTQCRSTARSR</sequence>
<reference evidence="3" key="1">
    <citation type="submission" date="2016-11" db="EMBL/GenBank/DDBJ databases">
        <title>The genome sequence of Colletotrichum cuscutae.</title>
        <authorList>
            <person name="Baroncelli R."/>
        </authorList>
    </citation>
    <scope>NUCLEOTIDE SEQUENCE</scope>
    <source>
        <strain evidence="3">IMI 304802</strain>
    </source>
</reference>
<dbReference type="EMBL" id="MPDP01000019">
    <property type="protein sequence ID" value="KAK1494701.1"/>
    <property type="molecule type" value="Genomic_DNA"/>
</dbReference>
<keyword evidence="2" id="KW-0812">Transmembrane</keyword>
<feature type="region of interest" description="Disordered" evidence="1">
    <location>
        <begin position="93"/>
        <end position="127"/>
    </location>
</feature>
<name>A0AAI9YBG0_9PEZI</name>
<evidence type="ECO:0000313" key="4">
    <source>
        <dbReference type="Proteomes" id="UP001239213"/>
    </source>
</evidence>
<feature type="transmembrane region" description="Helical" evidence="2">
    <location>
        <begin position="42"/>
        <end position="60"/>
    </location>
</feature>